<feature type="active site" description="Phosphoserine intermediate" evidence="9">
    <location>
        <position position="64"/>
    </location>
</feature>
<dbReference type="InterPro" id="IPR017850">
    <property type="entry name" value="Alkaline_phosphatase_core_sf"/>
</dbReference>
<accession>A0AAV9ISH7</accession>
<feature type="binding site" evidence="10">
    <location>
        <position position="189"/>
    </location>
    <ligand>
        <name>substrate</name>
    </ligand>
</feature>
<reference evidence="14 15" key="1">
    <citation type="submission" date="2022-07" db="EMBL/GenBank/DDBJ databases">
        <title>Genome-wide signatures of adaptation to extreme environments.</title>
        <authorList>
            <person name="Cho C.H."/>
            <person name="Yoon H.S."/>
        </authorList>
    </citation>
    <scope>NUCLEOTIDE SEQUENCE [LARGE SCALE GENOMIC DNA]</scope>
    <source>
        <strain evidence="14 15">DBV 063 E5</strain>
    </source>
</reference>
<dbReference type="Gene3D" id="3.40.720.10">
    <property type="entry name" value="Alkaline Phosphatase, subunit A"/>
    <property type="match status" value="1"/>
</dbReference>
<dbReference type="EMBL" id="JANCYW010000004">
    <property type="protein sequence ID" value="KAK4535259.1"/>
    <property type="molecule type" value="Genomic_DNA"/>
</dbReference>
<comment type="cofactor">
    <cofactor evidence="1">
        <name>Mn(2+)</name>
        <dbReference type="ChEBI" id="CHEBI:29035"/>
    </cofactor>
</comment>
<keyword evidence="8" id="KW-0413">Isomerase</keyword>
<feature type="domain" description="BPG-independent PGAM N-terminal" evidence="13">
    <location>
        <begin position="84"/>
        <end position="297"/>
    </location>
</feature>
<evidence type="ECO:0000256" key="4">
    <source>
        <dbReference type="ARBA" id="ARBA00012026"/>
    </source>
</evidence>
<dbReference type="GO" id="GO:0030145">
    <property type="term" value="F:manganese ion binding"/>
    <property type="evidence" value="ECO:0007669"/>
    <property type="project" value="InterPro"/>
</dbReference>
<evidence type="ECO:0000313" key="14">
    <source>
        <dbReference type="EMBL" id="KAK4535259.1"/>
    </source>
</evidence>
<sequence length="511" mass="56795">MAKQRTAVLICIDGWGVSSSTHGNAIAAASTPVMDAFAQQKRNYATLDASGLAVGLPKGVMGNSEVGHLTIGSGRPQYQDLIRVDMSIEDGSLVKNEVLQQTWERARTHSHGRLHLLGLLSDGGVHSHQRHLNKLLELTRDARVEHAYVHAFMDGRDTDPKSGVGFVQQLLETMKSLGNYGTLASCTGRYYAMDRDKRWERIDRALRALVQGDAEATDDIAAAIQKRYDSGETDEFLKPLLLHRDGCIRDGDTLLFFDFRADRMRQIVETLGMHPPPYEPTVPIPKDLGIFCMTQYNVHFPFPVLFPQQEMKNVLSEWISKRGLRQFHTAETEKYAHVTFFFNGGVEQAFENEERQLIPSPKVPTYDQEPPMSMHKVGDAVVHAIESGVYAFVMCNLAAPDMVGHTGVYDATVEACQHCDVVIGKIWEACQRHNCLLFVTSDHGNAELMLTDDGKPVTSHSTNWVPFILADPEGKRTFKTELDKGTLADVAPTILSALDLPIPPEMKGKVV</sequence>
<dbReference type="InterPro" id="IPR011258">
    <property type="entry name" value="BPG-indep_PGM_N"/>
</dbReference>
<keyword evidence="7 11" id="KW-0464">Manganese</keyword>
<keyword evidence="5 11" id="KW-0479">Metal-binding</keyword>
<feature type="domain" description="Metalloenzyme" evidence="12">
    <location>
        <begin position="6"/>
        <end position="500"/>
    </location>
</feature>
<evidence type="ECO:0000256" key="6">
    <source>
        <dbReference type="ARBA" id="ARBA00023152"/>
    </source>
</evidence>
<dbReference type="Pfam" id="PF01676">
    <property type="entry name" value="Metalloenzyme"/>
    <property type="match status" value="1"/>
</dbReference>
<feature type="binding site" evidence="11">
    <location>
        <position position="13"/>
    </location>
    <ligand>
        <name>Mn(2+)</name>
        <dbReference type="ChEBI" id="CHEBI:29035"/>
        <label>2</label>
    </ligand>
</feature>
<keyword evidence="15" id="KW-1185">Reference proteome</keyword>
<name>A0AAV9ISH7_CYACA</name>
<dbReference type="CDD" id="cd16010">
    <property type="entry name" value="iPGM"/>
    <property type="match status" value="1"/>
</dbReference>
<evidence type="ECO:0000256" key="10">
    <source>
        <dbReference type="PIRSR" id="PIRSR001492-2"/>
    </source>
</evidence>
<feature type="binding site" evidence="10">
    <location>
        <position position="126"/>
    </location>
    <ligand>
        <name>substrate</name>
    </ligand>
</feature>
<dbReference type="GO" id="GO:0006096">
    <property type="term" value="P:glycolytic process"/>
    <property type="evidence" value="ECO:0007669"/>
    <property type="project" value="UniProtKB-KW"/>
</dbReference>
<dbReference type="Pfam" id="PF06415">
    <property type="entry name" value="iPGM_N"/>
    <property type="match status" value="1"/>
</dbReference>
<dbReference type="PANTHER" id="PTHR31637">
    <property type="entry name" value="2,3-BISPHOSPHOGLYCERATE-INDEPENDENT PHOSPHOGLYCERATE MUTASE"/>
    <property type="match status" value="1"/>
</dbReference>
<keyword evidence="6" id="KW-0324">Glycolysis</keyword>
<dbReference type="HAMAP" id="MF_01038">
    <property type="entry name" value="GpmI"/>
    <property type="match status" value="1"/>
</dbReference>
<evidence type="ECO:0000256" key="2">
    <source>
        <dbReference type="ARBA" id="ARBA00004798"/>
    </source>
</evidence>
<feature type="binding site" evidence="11">
    <location>
        <position position="443"/>
    </location>
    <ligand>
        <name>Mn(2+)</name>
        <dbReference type="ChEBI" id="CHEBI:29035"/>
        <label>2</label>
    </ligand>
</feature>
<dbReference type="NCBIfam" id="TIGR01307">
    <property type="entry name" value="pgm_bpd_ind"/>
    <property type="match status" value="1"/>
</dbReference>
<dbReference type="Proteomes" id="UP001301350">
    <property type="component" value="Unassembled WGS sequence"/>
</dbReference>
<dbReference type="FunFam" id="3.40.1450.10:FF:000002">
    <property type="entry name" value="2,3-bisphosphoglycerate-independent phosphoglycerate mutase"/>
    <property type="match status" value="1"/>
</dbReference>
<dbReference type="InterPro" id="IPR036646">
    <property type="entry name" value="PGAM_B_sf"/>
</dbReference>
<dbReference type="SUPFAM" id="SSF64158">
    <property type="entry name" value="2,3-Bisphosphoglycerate-independent phosphoglycerate mutase, substrate-binding domain"/>
    <property type="match status" value="1"/>
</dbReference>
<feature type="binding site" evidence="11">
    <location>
        <position position="64"/>
    </location>
    <ligand>
        <name>Mn(2+)</name>
        <dbReference type="ChEBI" id="CHEBI:29035"/>
        <label>2</label>
    </ligand>
</feature>
<evidence type="ECO:0000256" key="9">
    <source>
        <dbReference type="PIRSR" id="PIRSR001492-1"/>
    </source>
</evidence>
<protein>
    <recommendedName>
        <fullName evidence="4">phosphoglycerate mutase (2,3-diphosphoglycerate-independent)</fullName>
        <ecNumber evidence="4">5.4.2.12</ecNumber>
    </recommendedName>
</protein>
<feature type="binding site" evidence="10">
    <location>
        <begin position="156"/>
        <end position="157"/>
    </location>
    <ligand>
        <name>substrate</name>
    </ligand>
</feature>
<dbReference type="InterPro" id="IPR006124">
    <property type="entry name" value="Metalloenzyme"/>
</dbReference>
<dbReference type="Gene3D" id="3.40.1450.10">
    <property type="entry name" value="BPG-independent phosphoglycerate mutase, domain B"/>
    <property type="match status" value="1"/>
</dbReference>
<evidence type="ECO:0000259" key="13">
    <source>
        <dbReference type="Pfam" id="PF06415"/>
    </source>
</evidence>
<proteinExistence type="inferred from homology"/>
<evidence type="ECO:0000256" key="11">
    <source>
        <dbReference type="PIRSR" id="PIRSR001492-3"/>
    </source>
</evidence>
<feature type="binding site" evidence="11">
    <location>
        <position position="405"/>
    </location>
    <ligand>
        <name>Mn(2+)</name>
        <dbReference type="ChEBI" id="CHEBI:29035"/>
        <label>1</label>
    </ligand>
</feature>
<comment type="pathway">
    <text evidence="2">Carbohydrate degradation; glycolysis; pyruvate from D-glyceraldehyde 3-phosphate: step 3/5.</text>
</comment>
<dbReference type="GO" id="GO:0004619">
    <property type="term" value="F:phosphoglycerate mutase activity"/>
    <property type="evidence" value="ECO:0007669"/>
    <property type="project" value="UniProtKB-EC"/>
</dbReference>
<feature type="binding site" evidence="11">
    <location>
        <position position="460"/>
    </location>
    <ligand>
        <name>Mn(2+)</name>
        <dbReference type="ChEBI" id="CHEBI:29035"/>
        <label>1</label>
    </ligand>
</feature>
<feature type="binding site" evidence="10">
    <location>
        <begin position="260"/>
        <end position="263"/>
    </location>
    <ligand>
        <name>substrate</name>
    </ligand>
</feature>
<evidence type="ECO:0000313" key="15">
    <source>
        <dbReference type="Proteomes" id="UP001301350"/>
    </source>
</evidence>
<feature type="binding site" evidence="10">
    <location>
        <position position="195"/>
    </location>
    <ligand>
        <name>substrate</name>
    </ligand>
</feature>
<feature type="binding site" evidence="11">
    <location>
        <position position="401"/>
    </location>
    <ligand>
        <name>Mn(2+)</name>
        <dbReference type="ChEBI" id="CHEBI:29035"/>
        <label>1</label>
    </ligand>
</feature>
<evidence type="ECO:0000256" key="5">
    <source>
        <dbReference type="ARBA" id="ARBA00022723"/>
    </source>
</evidence>
<comment type="similarity">
    <text evidence="3">Belongs to the BPG-independent phosphoglycerate mutase family.</text>
</comment>
<comment type="caution">
    <text evidence="14">The sequence shown here is derived from an EMBL/GenBank/DDBJ whole genome shotgun (WGS) entry which is preliminary data.</text>
</comment>
<evidence type="ECO:0000256" key="7">
    <source>
        <dbReference type="ARBA" id="ARBA00023211"/>
    </source>
</evidence>
<dbReference type="SUPFAM" id="SSF53649">
    <property type="entry name" value="Alkaline phosphatase-like"/>
    <property type="match status" value="1"/>
</dbReference>
<dbReference type="GO" id="GO:0005737">
    <property type="term" value="C:cytoplasm"/>
    <property type="evidence" value="ECO:0007669"/>
    <property type="project" value="InterPro"/>
</dbReference>
<organism evidence="14 15">
    <name type="scientific">Cyanidium caldarium</name>
    <name type="common">Red alga</name>
    <dbReference type="NCBI Taxonomy" id="2771"/>
    <lineage>
        <taxon>Eukaryota</taxon>
        <taxon>Rhodophyta</taxon>
        <taxon>Bangiophyceae</taxon>
        <taxon>Cyanidiales</taxon>
        <taxon>Cyanidiaceae</taxon>
        <taxon>Cyanidium</taxon>
    </lineage>
</organism>
<feature type="binding site" evidence="11">
    <location>
        <position position="442"/>
    </location>
    <ligand>
        <name>Mn(2+)</name>
        <dbReference type="ChEBI" id="CHEBI:29035"/>
        <label>2</label>
    </ligand>
</feature>
<feature type="binding site" evidence="10">
    <location>
        <position position="334"/>
    </location>
    <ligand>
        <name>substrate</name>
    </ligand>
</feature>
<evidence type="ECO:0000256" key="3">
    <source>
        <dbReference type="ARBA" id="ARBA00008819"/>
    </source>
</evidence>
<evidence type="ECO:0000256" key="8">
    <source>
        <dbReference type="ARBA" id="ARBA00023235"/>
    </source>
</evidence>
<dbReference type="GO" id="GO:0006007">
    <property type="term" value="P:glucose catabolic process"/>
    <property type="evidence" value="ECO:0007669"/>
    <property type="project" value="InterPro"/>
</dbReference>
<dbReference type="EC" id="5.4.2.12" evidence="4"/>
<dbReference type="PANTHER" id="PTHR31637:SF0">
    <property type="entry name" value="2,3-BISPHOSPHOGLYCERATE-INDEPENDENT PHOSPHOGLYCERATE MUTASE"/>
    <property type="match status" value="1"/>
</dbReference>
<evidence type="ECO:0000256" key="1">
    <source>
        <dbReference type="ARBA" id="ARBA00001936"/>
    </source>
</evidence>
<evidence type="ECO:0000259" key="12">
    <source>
        <dbReference type="Pfam" id="PF01676"/>
    </source>
</evidence>
<dbReference type="InterPro" id="IPR005995">
    <property type="entry name" value="Pgm_bpd_ind"/>
</dbReference>
<dbReference type="PIRSF" id="PIRSF001492">
    <property type="entry name" value="IPGAM"/>
    <property type="match status" value="1"/>
</dbReference>
<gene>
    <name evidence="14" type="ORF">CDCA_CDCA04G1284</name>
</gene>
<dbReference type="AlphaFoldDB" id="A0AAV9ISH7"/>